<proteinExistence type="predicted"/>
<dbReference type="OrthoDB" id="9956483at2"/>
<sequence length="147" mass="16838">MHEALQSAATEVTPLTSDNVRYVRLVRFGYTPARIVALAKAYYREMKGSRALVWSRNLRALLGIAPEEDDQTIAAREFTDPKCHVLTVWDWSRCLSRREHLAVGLLDVCDKYHGDPSVCLRWCRSNALHTKPPHLRRRNVGGGDYYI</sequence>
<name>A0A087E1G6_9BIFI</name>
<dbReference type="EMBL" id="JGZT01000008">
    <property type="protein sequence ID" value="KFJ01617.1"/>
    <property type="molecule type" value="Genomic_DNA"/>
</dbReference>
<dbReference type="AlphaFoldDB" id="A0A087E1G6"/>
<protein>
    <submittedName>
        <fullName evidence="1">Uncharacterized protein</fullName>
    </submittedName>
</protein>
<comment type="caution">
    <text evidence="1">The sequence shown here is derived from an EMBL/GenBank/DDBJ whole genome shotgun (WGS) entry which is preliminary data.</text>
</comment>
<reference evidence="1 2" key="1">
    <citation type="submission" date="2014-03" db="EMBL/GenBank/DDBJ databases">
        <title>Genomics of Bifidobacteria.</title>
        <authorList>
            <person name="Ventura M."/>
            <person name="Milani C."/>
            <person name="Lugli G.A."/>
        </authorList>
    </citation>
    <scope>NUCLEOTIDE SEQUENCE [LARGE SCALE GENOMIC DNA]</scope>
    <source>
        <strain evidence="1 2">LMG 21395</strain>
    </source>
</reference>
<dbReference type="RefSeq" id="WP_029576742.1">
    <property type="nucleotide sequence ID" value="NZ_JGZT01000008.1"/>
</dbReference>
<organism evidence="1 2">
    <name type="scientific">Bifidobacterium thermacidophilum subsp. thermacidophilum</name>
    <dbReference type="NCBI Taxonomy" id="79262"/>
    <lineage>
        <taxon>Bacteria</taxon>
        <taxon>Bacillati</taxon>
        <taxon>Actinomycetota</taxon>
        <taxon>Actinomycetes</taxon>
        <taxon>Bifidobacteriales</taxon>
        <taxon>Bifidobacteriaceae</taxon>
        <taxon>Bifidobacterium</taxon>
    </lineage>
</organism>
<evidence type="ECO:0000313" key="1">
    <source>
        <dbReference type="EMBL" id="KFJ01617.1"/>
    </source>
</evidence>
<gene>
    <name evidence="1" type="ORF">THER5_1511</name>
</gene>
<dbReference type="Proteomes" id="UP000029003">
    <property type="component" value="Unassembled WGS sequence"/>
</dbReference>
<evidence type="ECO:0000313" key="2">
    <source>
        <dbReference type="Proteomes" id="UP000029003"/>
    </source>
</evidence>
<accession>A0A087E1G6</accession>